<dbReference type="InterPro" id="IPR037069">
    <property type="entry name" value="AcylCoA_DH/ox_N_sf"/>
</dbReference>
<feature type="domain" description="Acyl-CoA dehydrogenase/oxidase N-terminal" evidence="7">
    <location>
        <begin position="8"/>
        <end position="106"/>
    </location>
</feature>
<dbReference type="SUPFAM" id="SSF47203">
    <property type="entry name" value="Acyl-CoA dehydrogenase C-terminal domain-like"/>
    <property type="match status" value="1"/>
</dbReference>
<evidence type="ECO:0000313" key="8">
    <source>
        <dbReference type="EMBL" id="MCV6990139.1"/>
    </source>
</evidence>
<dbReference type="AlphaFoldDB" id="A0AAW5S4G8"/>
<evidence type="ECO:0000313" key="11">
    <source>
        <dbReference type="Proteomes" id="UP001207588"/>
    </source>
</evidence>
<feature type="domain" description="Acyl-CoA dehydrogenase/oxidase C-terminal" evidence="6">
    <location>
        <begin position="246"/>
        <end position="375"/>
    </location>
</feature>
<comment type="similarity">
    <text evidence="2">Belongs to the acyl-CoA dehydrogenase family.</text>
</comment>
<dbReference type="SUPFAM" id="SSF56645">
    <property type="entry name" value="Acyl-CoA dehydrogenase NM domain-like"/>
    <property type="match status" value="1"/>
</dbReference>
<dbReference type="Proteomes" id="UP001207588">
    <property type="component" value="Unassembled WGS sequence"/>
</dbReference>
<dbReference type="InterPro" id="IPR009075">
    <property type="entry name" value="AcylCo_DH/oxidase_C"/>
</dbReference>
<evidence type="ECO:0000313" key="10">
    <source>
        <dbReference type="Proteomes" id="UP000192293"/>
    </source>
</evidence>
<proteinExistence type="inferred from homology"/>
<evidence type="ECO:0000256" key="5">
    <source>
        <dbReference type="ARBA" id="ARBA00023002"/>
    </source>
</evidence>
<keyword evidence="5" id="KW-0560">Oxidoreductase</keyword>
<reference evidence="9 10" key="1">
    <citation type="submission" date="2017-02" db="EMBL/GenBank/DDBJ databases">
        <title>The new phylogeny of genus Mycobacterium.</title>
        <authorList>
            <person name="Tortoli E."/>
            <person name="Trovato A."/>
            <person name="Cirillo D.M."/>
        </authorList>
    </citation>
    <scope>NUCLEOTIDE SEQUENCE [LARGE SCALE GENOMIC DNA]</scope>
    <source>
        <strain evidence="9 10">DSM 45439</strain>
    </source>
</reference>
<comment type="cofactor">
    <cofactor evidence="1">
        <name>FAD</name>
        <dbReference type="ChEBI" id="CHEBI:57692"/>
    </cofactor>
</comment>
<comment type="caution">
    <text evidence="8">The sequence shown here is derived from an EMBL/GenBank/DDBJ whole genome shotgun (WGS) entry which is preliminary data.</text>
</comment>
<dbReference type="InterPro" id="IPR046373">
    <property type="entry name" value="Acyl-CoA_Oxase/DH_mid-dom_sf"/>
</dbReference>
<dbReference type="InterPro" id="IPR036250">
    <property type="entry name" value="AcylCo_DH-like_C"/>
</dbReference>
<dbReference type="PANTHER" id="PTHR43884">
    <property type="entry name" value="ACYL-COA DEHYDROGENASE"/>
    <property type="match status" value="1"/>
</dbReference>
<keyword evidence="3" id="KW-0285">Flavoprotein</keyword>
<dbReference type="Proteomes" id="UP000192293">
    <property type="component" value="Unassembled WGS sequence"/>
</dbReference>
<evidence type="ECO:0000256" key="4">
    <source>
        <dbReference type="ARBA" id="ARBA00022827"/>
    </source>
</evidence>
<dbReference type="Pfam" id="PF02771">
    <property type="entry name" value="Acyl-CoA_dh_N"/>
    <property type="match status" value="1"/>
</dbReference>
<protein>
    <submittedName>
        <fullName evidence="8 9">Acyl-CoA dehydrogenase</fullName>
    </submittedName>
</protein>
<dbReference type="InterPro" id="IPR013786">
    <property type="entry name" value="AcylCoA_DH/ox_N"/>
</dbReference>
<dbReference type="Pfam" id="PF00441">
    <property type="entry name" value="Acyl-CoA_dh_1"/>
    <property type="match status" value="1"/>
</dbReference>
<dbReference type="GO" id="GO:0050660">
    <property type="term" value="F:flavin adenine dinucleotide binding"/>
    <property type="evidence" value="ECO:0007669"/>
    <property type="project" value="InterPro"/>
</dbReference>
<dbReference type="Gene3D" id="1.20.140.10">
    <property type="entry name" value="Butyryl-CoA Dehydrogenase, subunit A, domain 3"/>
    <property type="match status" value="1"/>
</dbReference>
<sequence>MTALSADERQELAQSVRSACERLASEPRVRAVAYGEGDRGEEAKHSGFDSALWDVLCNQVGVAAIALPEHLGGAGYGPAALGVVAHELGRALAPVPFVSSAVLATGLLMALTENDPDADKRLTGLIEGRRTAAAALTGDGGLWRPSAVTLRAAPAGDDWRVDGTVRHVLGGSAADDLIVAAISENGEPALFLLDPTVDGVVAEAERVLDHTRPMATITLSSAPALRLSGDRPLGDVVDRNVDVALAVLSAEQVGACERVLEIATDYARTREQFGRRIGSFQAIKHKCADMLVDLEWARSASEAALEALDDPDSATAGESDWRASMAKAVCSEALRNAAKANIQIHGGIGFTWEDSAHLYFRRARTDEVVLGTPGQHWDRLSSLAKLL</sequence>
<dbReference type="Gene3D" id="1.10.540.10">
    <property type="entry name" value="Acyl-CoA dehydrogenase/oxidase, N-terminal domain"/>
    <property type="match status" value="1"/>
</dbReference>
<evidence type="ECO:0000256" key="1">
    <source>
        <dbReference type="ARBA" id="ARBA00001974"/>
    </source>
</evidence>
<keyword evidence="4" id="KW-0274">FAD</keyword>
<evidence type="ECO:0000259" key="7">
    <source>
        <dbReference type="Pfam" id="PF02771"/>
    </source>
</evidence>
<evidence type="ECO:0000256" key="3">
    <source>
        <dbReference type="ARBA" id="ARBA00022630"/>
    </source>
</evidence>
<dbReference type="InterPro" id="IPR009100">
    <property type="entry name" value="AcylCoA_DH/oxidase_NM_dom_sf"/>
</dbReference>
<reference evidence="8" key="2">
    <citation type="submission" date="2020-07" db="EMBL/GenBank/DDBJ databases">
        <authorList>
            <person name="Pettersson B.M.F."/>
            <person name="Behra P.R.K."/>
            <person name="Ramesh M."/>
            <person name="Das S."/>
            <person name="Dasgupta S."/>
            <person name="Kirsebom L.A."/>
        </authorList>
    </citation>
    <scope>NUCLEOTIDE SEQUENCE</scope>
    <source>
        <strain evidence="8">DSM 45439</strain>
    </source>
</reference>
<gene>
    <name evidence="9" type="ORF">BST19_10255</name>
    <name evidence="8" type="ORF">H7I91_12665</name>
</gene>
<reference evidence="8" key="3">
    <citation type="journal article" date="2022" name="BMC Genomics">
        <title>Comparative genome analysis of mycobacteria focusing on tRNA and non-coding RNA.</title>
        <authorList>
            <person name="Behra P.R.K."/>
            <person name="Pettersson B.M.F."/>
            <person name="Ramesh M."/>
            <person name="Das S."/>
            <person name="Dasgupta S."/>
            <person name="Kirsebom L.A."/>
        </authorList>
    </citation>
    <scope>NUCLEOTIDE SEQUENCE</scope>
    <source>
        <strain evidence="8">DSM 45439</strain>
    </source>
</reference>
<dbReference type="RefSeq" id="WP_031345002.1">
    <property type="nucleotide sequence ID" value="NZ_JACKTG010000032.1"/>
</dbReference>
<evidence type="ECO:0000313" key="9">
    <source>
        <dbReference type="EMBL" id="ORA53563.1"/>
    </source>
</evidence>
<keyword evidence="10" id="KW-1185">Reference proteome</keyword>
<dbReference type="EMBL" id="JACKTG010000032">
    <property type="protein sequence ID" value="MCV6990139.1"/>
    <property type="molecule type" value="Genomic_DNA"/>
</dbReference>
<dbReference type="GO" id="GO:0003995">
    <property type="term" value="F:acyl-CoA dehydrogenase activity"/>
    <property type="evidence" value="ECO:0007669"/>
    <property type="project" value="TreeGrafter"/>
</dbReference>
<dbReference type="CDD" id="cd00567">
    <property type="entry name" value="ACAD"/>
    <property type="match status" value="1"/>
</dbReference>
<accession>A0AAW5S4G8</accession>
<evidence type="ECO:0000259" key="6">
    <source>
        <dbReference type="Pfam" id="PF00441"/>
    </source>
</evidence>
<organism evidence="8 11">
    <name type="scientific">Mycobacterium bouchedurhonense</name>
    <dbReference type="NCBI Taxonomy" id="701041"/>
    <lineage>
        <taxon>Bacteria</taxon>
        <taxon>Bacillati</taxon>
        <taxon>Actinomycetota</taxon>
        <taxon>Actinomycetes</taxon>
        <taxon>Mycobacteriales</taxon>
        <taxon>Mycobacteriaceae</taxon>
        <taxon>Mycobacterium</taxon>
        <taxon>Mycobacterium avium complex (MAC)</taxon>
    </lineage>
</organism>
<dbReference type="EMBL" id="MVHL01000011">
    <property type="protein sequence ID" value="ORA53563.1"/>
    <property type="molecule type" value="Genomic_DNA"/>
</dbReference>
<name>A0AAW5S4G8_MYCBC</name>
<dbReference type="PANTHER" id="PTHR43884:SF20">
    <property type="entry name" value="ACYL-COA DEHYDROGENASE FADE28"/>
    <property type="match status" value="1"/>
</dbReference>
<dbReference type="Gene3D" id="2.40.110.10">
    <property type="entry name" value="Butyryl-CoA Dehydrogenase, subunit A, domain 2"/>
    <property type="match status" value="1"/>
</dbReference>
<evidence type="ECO:0000256" key="2">
    <source>
        <dbReference type="ARBA" id="ARBA00009347"/>
    </source>
</evidence>